<accession>A0A9Q8PD31</accession>
<dbReference type="AlphaFoldDB" id="A0A9Q8PD31"/>
<dbReference type="RefSeq" id="XP_047764619.1">
    <property type="nucleotide sequence ID" value="XM_047909385.1"/>
</dbReference>
<evidence type="ECO:0000313" key="3">
    <source>
        <dbReference type="Proteomes" id="UP000756132"/>
    </source>
</evidence>
<evidence type="ECO:0000313" key="2">
    <source>
        <dbReference type="EMBL" id="UJO20253.1"/>
    </source>
</evidence>
<dbReference type="EMBL" id="CP090169">
    <property type="protein sequence ID" value="UJO20253.1"/>
    <property type="molecule type" value="Genomic_DNA"/>
</dbReference>
<dbReference type="Proteomes" id="UP000756132">
    <property type="component" value="Chromosome 7"/>
</dbReference>
<name>A0A9Q8PD31_PASFU</name>
<evidence type="ECO:0000256" key="1">
    <source>
        <dbReference type="SAM" id="MobiDB-lite"/>
    </source>
</evidence>
<dbReference type="KEGG" id="ffu:CLAFUR5_10237"/>
<organism evidence="2 3">
    <name type="scientific">Passalora fulva</name>
    <name type="common">Tomato leaf mold</name>
    <name type="synonym">Cladosporium fulvum</name>
    <dbReference type="NCBI Taxonomy" id="5499"/>
    <lineage>
        <taxon>Eukaryota</taxon>
        <taxon>Fungi</taxon>
        <taxon>Dikarya</taxon>
        <taxon>Ascomycota</taxon>
        <taxon>Pezizomycotina</taxon>
        <taxon>Dothideomycetes</taxon>
        <taxon>Dothideomycetidae</taxon>
        <taxon>Mycosphaerellales</taxon>
        <taxon>Mycosphaerellaceae</taxon>
        <taxon>Fulvia</taxon>
    </lineage>
</organism>
<sequence length="212" mass="24196">MTTRRIIPRAQSATSGPSPRTAPPMQPSKHFPTLEEIRSVIPTFGIAFDEYRAIFKPRYGRKGKKFGRLAAQVVTSRPGAGRVVFRKPNAMFIPKDWQYTPNPVPPFSSLDEIRAAIPNYGITVTALVTLFITRLTGEGAGQRFADLIQQVAFVPRGTTILIPQDDGYLEVEERESERYRYISRQTIPSEMRRQTHRWRYGQAWQGWGRRGD</sequence>
<proteinExistence type="predicted"/>
<dbReference type="GeneID" id="71990115"/>
<gene>
    <name evidence="2" type="ORF">CLAFUR5_10237</name>
</gene>
<keyword evidence="3" id="KW-1185">Reference proteome</keyword>
<reference evidence="2" key="1">
    <citation type="submission" date="2021-12" db="EMBL/GenBank/DDBJ databases">
        <authorList>
            <person name="Zaccaron A."/>
            <person name="Stergiopoulos I."/>
        </authorList>
    </citation>
    <scope>NUCLEOTIDE SEQUENCE</scope>
    <source>
        <strain evidence="2">Race5_Kim</strain>
    </source>
</reference>
<feature type="region of interest" description="Disordered" evidence="1">
    <location>
        <begin position="1"/>
        <end position="29"/>
    </location>
</feature>
<protein>
    <submittedName>
        <fullName evidence="2">Uncharacterized protein</fullName>
    </submittedName>
</protein>
<reference evidence="2" key="2">
    <citation type="journal article" date="2022" name="Microb. Genom.">
        <title>A chromosome-scale genome assembly of the tomato pathogen Cladosporium fulvum reveals a compartmentalized genome architecture and the presence of a dispensable chromosome.</title>
        <authorList>
            <person name="Zaccaron A.Z."/>
            <person name="Chen L.H."/>
            <person name="Samaras A."/>
            <person name="Stergiopoulos I."/>
        </authorList>
    </citation>
    <scope>NUCLEOTIDE SEQUENCE</scope>
    <source>
        <strain evidence="2">Race5_Kim</strain>
    </source>
</reference>